<dbReference type="Proteomes" id="UP000679220">
    <property type="component" value="Unassembled WGS sequence"/>
</dbReference>
<evidence type="ECO:0000313" key="7">
    <source>
        <dbReference type="Proteomes" id="UP000679220"/>
    </source>
</evidence>
<keyword evidence="2" id="KW-0456">Lyase</keyword>
<evidence type="ECO:0000313" key="6">
    <source>
        <dbReference type="EMBL" id="MBR8535846.1"/>
    </source>
</evidence>
<dbReference type="EMBL" id="JAGTAR010000013">
    <property type="protein sequence ID" value="MBR8535846.1"/>
    <property type="molecule type" value="Genomic_DNA"/>
</dbReference>
<dbReference type="AlphaFoldDB" id="A0A941IWJ4"/>
<dbReference type="Pfam" id="PF01228">
    <property type="entry name" value="Gly_radical"/>
    <property type="match status" value="1"/>
</dbReference>
<dbReference type="InterPro" id="IPR004184">
    <property type="entry name" value="PFL_dom"/>
</dbReference>
<evidence type="ECO:0000259" key="5">
    <source>
        <dbReference type="PROSITE" id="PS51554"/>
    </source>
</evidence>
<feature type="modified residue" description="Glycine radical" evidence="3">
    <location>
        <position position="732"/>
    </location>
</feature>
<dbReference type="PANTHER" id="PTHR43641">
    <property type="entry name" value="FORMATE ACETYLTRANSFERASE 3-RELATED"/>
    <property type="match status" value="1"/>
</dbReference>
<name>A0A941IWJ4_9BACT</name>
<sequence>MKEKEVAKKFVPDYRMQALIDRRLQLVIDKKRDIYCDNAEFLVYHWSGEAASFSPATGEHACDSDKRIEIGDHNARVDVGISFPKTDEMPSKNGNFEYTPLNWAKDYAFFIDNSPAEVHENELIVGEFHWQLDEARYFQYPEEQREAGFEARELGAGGISFTHTCPDLSIGLELGWNGLLDKVRANIEKFEKEGKTEQVEYLKGSEIVALSIQRFICRHADVAREKASCCSDASQIDLYLSIAEVCENLSVRAPQTLHEAVQWIWFFQVAERIHGHGNGYGRTDQLLLSFYEKDMAEGKITRQFAREIIGEMYIKYGSYTALGGRLQDLSDATNEMSWVCLEAYDLVGGINHMGVMWHEDMNEAFFEYACDVLTRHGCGVPILVNYDVIKASEVRSGYKPEDAWNVAYSGCQWYCGVGTEYNDQDVNSLVLIKPMQRAIDGAIEKDLNSFDEFWELYCHEVDCTADALVKFKNATYDWQAKVWPEMVTSFCMHDCIEKGKDVTDKGAVRYNYTSVNVLGVPNVSDSIYAIKELVFSKRQYALTELKKALETDWSENEMMRQHFLNVPKFGNDHKEADEMAVKVSEQVREVLESKQNNKGFCFRPSLFQYMGHTYAGPMMGATPDGRLAKEPLAHGMNPMHGRNKNGIGATVNSFTKLDFAKFQGGSFQIELTPDFFKGGVNKEKLMEAFAIGFFKKGGVQINFNLVDLKILEEAYHDNDNPVYHDINVKVTGYSSHFVTMDKRFQKEFIERVNYQNL</sequence>
<keyword evidence="1 3" id="KW-0556">Organic radical</keyword>
<dbReference type="Gene3D" id="3.20.70.20">
    <property type="match status" value="1"/>
</dbReference>
<gene>
    <name evidence="6" type="ORF">KDU71_09790</name>
</gene>
<reference evidence="6" key="1">
    <citation type="journal article" date="2018" name="Int. J. Syst. Evol. Microbiol.">
        <title>Carboxylicivirga sediminis sp. nov., isolated from coastal sediment.</title>
        <authorList>
            <person name="Wang F.Q."/>
            <person name="Ren L.H."/>
            <person name="Zou R.J."/>
            <person name="Sun Y.Z."/>
            <person name="Liu X.J."/>
            <person name="Jiang F."/>
            <person name="Liu L.J."/>
        </authorList>
    </citation>
    <scope>NUCLEOTIDE SEQUENCE</scope>
    <source>
        <strain evidence="6">JR1</strain>
    </source>
</reference>
<accession>A0A941IWJ4</accession>
<feature type="domain" description="PFL" evidence="5">
    <location>
        <begin position="1"/>
        <end position="627"/>
    </location>
</feature>
<dbReference type="SUPFAM" id="SSF51998">
    <property type="entry name" value="PFL-like glycyl radical enzymes"/>
    <property type="match status" value="1"/>
</dbReference>
<proteinExistence type="predicted"/>
<dbReference type="PANTHER" id="PTHR43641:SF2">
    <property type="entry name" value="DEHYDRATASE YBIW-RELATED"/>
    <property type="match status" value="1"/>
</dbReference>
<dbReference type="InterPro" id="IPR051215">
    <property type="entry name" value="GRE"/>
</dbReference>
<dbReference type="InterPro" id="IPR001150">
    <property type="entry name" value="Gly_radical"/>
</dbReference>
<evidence type="ECO:0000256" key="2">
    <source>
        <dbReference type="ARBA" id="ARBA00023239"/>
    </source>
</evidence>
<evidence type="ECO:0000259" key="4">
    <source>
        <dbReference type="PROSITE" id="PS51149"/>
    </source>
</evidence>
<feature type="domain" description="Glycine radical" evidence="4">
    <location>
        <begin position="634"/>
        <end position="757"/>
    </location>
</feature>
<comment type="caution">
    <text evidence="6">The sequence shown here is derived from an EMBL/GenBank/DDBJ whole genome shotgun (WGS) entry which is preliminary data.</text>
</comment>
<organism evidence="6 7">
    <name type="scientific">Carboxylicivirga sediminis</name>
    <dbReference type="NCBI Taxonomy" id="2006564"/>
    <lineage>
        <taxon>Bacteria</taxon>
        <taxon>Pseudomonadati</taxon>
        <taxon>Bacteroidota</taxon>
        <taxon>Bacteroidia</taxon>
        <taxon>Marinilabiliales</taxon>
        <taxon>Marinilabiliaceae</taxon>
        <taxon>Carboxylicivirga</taxon>
    </lineage>
</organism>
<dbReference type="Pfam" id="PF02901">
    <property type="entry name" value="PFL-like"/>
    <property type="match status" value="1"/>
</dbReference>
<dbReference type="GO" id="GO:0016829">
    <property type="term" value="F:lyase activity"/>
    <property type="evidence" value="ECO:0007669"/>
    <property type="project" value="UniProtKB-KW"/>
</dbReference>
<evidence type="ECO:0000256" key="1">
    <source>
        <dbReference type="ARBA" id="ARBA00022818"/>
    </source>
</evidence>
<evidence type="ECO:0008006" key="8">
    <source>
        <dbReference type="Google" id="ProtNLM"/>
    </source>
</evidence>
<protein>
    <recommendedName>
        <fullName evidence="8">Formate acetyltransferase</fullName>
    </recommendedName>
</protein>
<dbReference type="GO" id="GO:0005829">
    <property type="term" value="C:cytosol"/>
    <property type="evidence" value="ECO:0007669"/>
    <property type="project" value="TreeGrafter"/>
</dbReference>
<dbReference type="RefSeq" id="WP_212190256.1">
    <property type="nucleotide sequence ID" value="NZ_JAGTAR010000013.1"/>
</dbReference>
<evidence type="ECO:0000256" key="3">
    <source>
        <dbReference type="PROSITE-ProRule" id="PRU00493"/>
    </source>
</evidence>
<dbReference type="PROSITE" id="PS51149">
    <property type="entry name" value="GLY_RADICAL_2"/>
    <property type="match status" value="1"/>
</dbReference>
<keyword evidence="7" id="KW-1185">Reference proteome</keyword>
<reference evidence="6" key="2">
    <citation type="submission" date="2021-04" db="EMBL/GenBank/DDBJ databases">
        <authorList>
            <person name="Zhang T."/>
            <person name="Zhang Y."/>
            <person name="Lu D."/>
            <person name="Zuo D."/>
            <person name="Du Z."/>
        </authorList>
    </citation>
    <scope>NUCLEOTIDE SEQUENCE</scope>
    <source>
        <strain evidence="6">JR1</strain>
    </source>
</reference>
<dbReference type="PROSITE" id="PS51554">
    <property type="entry name" value="PFL"/>
    <property type="match status" value="1"/>
</dbReference>